<proteinExistence type="predicted"/>
<organism evidence="2 3">
    <name type="scientific">Acropora cervicornis</name>
    <name type="common">Staghorn coral</name>
    <dbReference type="NCBI Taxonomy" id="6130"/>
    <lineage>
        <taxon>Eukaryota</taxon>
        <taxon>Metazoa</taxon>
        <taxon>Cnidaria</taxon>
        <taxon>Anthozoa</taxon>
        <taxon>Hexacorallia</taxon>
        <taxon>Scleractinia</taxon>
        <taxon>Astrocoeniina</taxon>
        <taxon>Acroporidae</taxon>
        <taxon>Acropora</taxon>
    </lineage>
</organism>
<dbReference type="EMBL" id="JARQWQ010000002">
    <property type="protein sequence ID" value="KAK2573389.1"/>
    <property type="molecule type" value="Genomic_DNA"/>
</dbReference>
<accession>A0AAD9R5D1</accession>
<sequence length="66" mass="7456">MAIRSDRRGLERNRIRRSSSPEGSPSHKHLEVAMVADDLVVKRHGEEYLGAYLLMLAHLVSETVVD</sequence>
<gene>
    <name evidence="2" type="ORF">P5673_001039</name>
</gene>
<evidence type="ECO:0000313" key="3">
    <source>
        <dbReference type="Proteomes" id="UP001249851"/>
    </source>
</evidence>
<reference evidence="2" key="1">
    <citation type="journal article" date="2023" name="G3 (Bethesda)">
        <title>Whole genome assembly and annotation of the endangered Caribbean coral Acropora cervicornis.</title>
        <authorList>
            <person name="Selwyn J.D."/>
            <person name="Vollmer S.V."/>
        </authorList>
    </citation>
    <scope>NUCLEOTIDE SEQUENCE</scope>
    <source>
        <strain evidence="2">K2</strain>
    </source>
</reference>
<protein>
    <submittedName>
        <fullName evidence="2">Uncharacterized protein</fullName>
    </submittedName>
</protein>
<name>A0AAD9R5D1_ACRCE</name>
<feature type="region of interest" description="Disordered" evidence="1">
    <location>
        <begin position="1"/>
        <end position="29"/>
    </location>
</feature>
<keyword evidence="3" id="KW-1185">Reference proteome</keyword>
<dbReference type="Proteomes" id="UP001249851">
    <property type="component" value="Unassembled WGS sequence"/>
</dbReference>
<evidence type="ECO:0000256" key="1">
    <source>
        <dbReference type="SAM" id="MobiDB-lite"/>
    </source>
</evidence>
<comment type="caution">
    <text evidence="2">The sequence shown here is derived from an EMBL/GenBank/DDBJ whole genome shotgun (WGS) entry which is preliminary data.</text>
</comment>
<feature type="compositionally biased region" description="Basic and acidic residues" evidence="1">
    <location>
        <begin position="1"/>
        <end position="13"/>
    </location>
</feature>
<reference evidence="2" key="2">
    <citation type="journal article" date="2023" name="Science">
        <title>Genomic signatures of disease resistance in endangered staghorn corals.</title>
        <authorList>
            <person name="Vollmer S.V."/>
            <person name="Selwyn J.D."/>
            <person name="Despard B.A."/>
            <person name="Roesel C.L."/>
        </authorList>
    </citation>
    <scope>NUCLEOTIDE SEQUENCE</scope>
    <source>
        <strain evidence="2">K2</strain>
    </source>
</reference>
<evidence type="ECO:0000313" key="2">
    <source>
        <dbReference type="EMBL" id="KAK2573389.1"/>
    </source>
</evidence>
<dbReference type="AlphaFoldDB" id="A0AAD9R5D1"/>